<gene>
    <name evidence="1" type="ORF">APG10_00747</name>
    <name evidence="2" type="ORF">APG11_01000</name>
</gene>
<proteinExistence type="predicted"/>
<dbReference type="EMBL" id="LNGF01000020">
    <property type="protein sequence ID" value="KYC47594.1"/>
    <property type="molecule type" value="Genomic_DNA"/>
</dbReference>
<organism evidence="2 3">
    <name type="scientific">Candidatus Methanofastidiosum methylothiophilum</name>
    <dbReference type="NCBI Taxonomy" id="1705564"/>
    <lineage>
        <taxon>Archaea</taxon>
        <taxon>Methanobacteriati</taxon>
        <taxon>Methanobacteriota</taxon>
        <taxon>Stenosarchaea group</taxon>
        <taxon>Candidatus Methanofastidiosia</taxon>
        <taxon>Candidatus Methanofastidiosales</taxon>
        <taxon>Candidatus Methanofastidiosaceae</taxon>
        <taxon>Candidatus Methanofastidiosum</taxon>
    </lineage>
</organism>
<accession>A0A150ISE3</accession>
<name>A0A150ISE3_9EURY</name>
<dbReference type="EMBL" id="LNGE01000016">
    <property type="protein sequence ID" value="KYC45522.1"/>
    <property type="molecule type" value="Genomic_DNA"/>
</dbReference>
<dbReference type="InterPro" id="IPR009057">
    <property type="entry name" value="Homeodomain-like_sf"/>
</dbReference>
<protein>
    <submittedName>
        <fullName evidence="2">Uncharacterized protein</fullName>
    </submittedName>
</protein>
<evidence type="ECO:0000313" key="2">
    <source>
        <dbReference type="EMBL" id="KYC47594.1"/>
    </source>
</evidence>
<dbReference type="SUPFAM" id="SSF46689">
    <property type="entry name" value="Homeodomain-like"/>
    <property type="match status" value="1"/>
</dbReference>
<dbReference type="Proteomes" id="UP000091929">
    <property type="component" value="Unassembled WGS sequence"/>
</dbReference>
<accession>A0A150IKU3</accession>
<comment type="caution">
    <text evidence="2">The sequence shown here is derived from an EMBL/GenBank/DDBJ whole genome shotgun (WGS) entry which is preliminary data.</text>
</comment>
<evidence type="ECO:0000313" key="4">
    <source>
        <dbReference type="Proteomes" id="UP000092401"/>
    </source>
</evidence>
<reference evidence="3 4" key="1">
    <citation type="journal article" date="2016" name="ISME J.">
        <title>Chasing the elusive Euryarchaeota class WSA2: genomes reveal a uniquely fastidious methyl-reducing methanogen.</title>
        <authorList>
            <person name="Nobu M.K."/>
            <person name="Narihiro T."/>
            <person name="Kuroda K."/>
            <person name="Mei R."/>
            <person name="Liu W.T."/>
        </authorList>
    </citation>
    <scope>NUCLEOTIDE SEQUENCE [LARGE SCALE GENOMIC DNA]</scope>
    <source>
        <strain evidence="1">B03fssc0709_Meth_Bin005</strain>
        <strain evidence="2">B15fssc0709_Meth_Bin003</strain>
    </source>
</reference>
<evidence type="ECO:0000313" key="3">
    <source>
        <dbReference type="Proteomes" id="UP000091929"/>
    </source>
</evidence>
<sequence length="175" mass="20306">MVYDKFAKQLFQCVICQIFRQALNRSFALNGMKLKDADLEAIVLRVTKYKLPTRVVASQFKISQRRVQQIVRLSKITGELPKHKQLGRRPYAIYPVTLRTEIIQAKLTLDLSASGISMHLRKKRGIRADVNLVQRILLEEGMAEVCLNKRVRKRPWVRYERTYPLSAVHSTGQLE</sequence>
<evidence type="ECO:0000313" key="1">
    <source>
        <dbReference type="EMBL" id="KYC45522.1"/>
    </source>
</evidence>
<dbReference type="AlphaFoldDB" id="A0A150ISE3"/>
<dbReference type="Proteomes" id="UP000092401">
    <property type="component" value="Unassembled WGS sequence"/>
</dbReference>